<evidence type="ECO:0000313" key="3">
    <source>
        <dbReference type="Proteomes" id="UP001153712"/>
    </source>
</evidence>
<reference evidence="2" key="1">
    <citation type="submission" date="2022-01" db="EMBL/GenBank/DDBJ databases">
        <authorList>
            <person name="King R."/>
        </authorList>
    </citation>
    <scope>NUCLEOTIDE SEQUENCE</scope>
</reference>
<name>A0A9N9TX30_PHYSR</name>
<feature type="transmembrane region" description="Helical" evidence="1">
    <location>
        <begin position="49"/>
        <end position="73"/>
    </location>
</feature>
<accession>A0A9N9TX30</accession>
<dbReference type="AlphaFoldDB" id="A0A9N9TX30"/>
<keyword evidence="1" id="KW-1133">Transmembrane helix</keyword>
<sequence length="256" mass="29579">MRQSCLILFLFFGVNFGACDDRGVGVGGIGGGCGHHHDHKFYYLYHLHYLAFFVLKFKAILVVGSIWAAVLLVGKVIAAFKFAESLKHEKHHAVYSYPHHHYEKSFDSPIYYSSPSKDSYSSDHPSNRVYEFPSSGYSTYKNSYKTLPTNMKRSSSERKKSTLENIKFFLSTIKRMNLSEYVFKEMNLKTKSCKRKFVCEADFNVRQSIVAKYLFNLFIDEDYKKYQQKDKVTKIEDCAELNPDCSDIDSDSIENT</sequence>
<dbReference type="PROSITE" id="PS51257">
    <property type="entry name" value="PROKAR_LIPOPROTEIN"/>
    <property type="match status" value="1"/>
</dbReference>
<gene>
    <name evidence="2" type="ORF">PHYEVI_LOCUS9263</name>
</gene>
<dbReference type="EMBL" id="OU900099">
    <property type="protein sequence ID" value="CAG9862962.1"/>
    <property type="molecule type" value="Genomic_DNA"/>
</dbReference>
<evidence type="ECO:0000313" key="2">
    <source>
        <dbReference type="EMBL" id="CAG9862962.1"/>
    </source>
</evidence>
<dbReference type="Proteomes" id="UP001153712">
    <property type="component" value="Chromosome 6"/>
</dbReference>
<keyword evidence="1" id="KW-0472">Membrane</keyword>
<keyword evidence="1" id="KW-0812">Transmembrane</keyword>
<dbReference type="OrthoDB" id="7737307at2759"/>
<keyword evidence="3" id="KW-1185">Reference proteome</keyword>
<proteinExistence type="predicted"/>
<organism evidence="2 3">
    <name type="scientific">Phyllotreta striolata</name>
    <name type="common">Striped flea beetle</name>
    <name type="synonym">Crioceris striolata</name>
    <dbReference type="NCBI Taxonomy" id="444603"/>
    <lineage>
        <taxon>Eukaryota</taxon>
        <taxon>Metazoa</taxon>
        <taxon>Ecdysozoa</taxon>
        <taxon>Arthropoda</taxon>
        <taxon>Hexapoda</taxon>
        <taxon>Insecta</taxon>
        <taxon>Pterygota</taxon>
        <taxon>Neoptera</taxon>
        <taxon>Endopterygota</taxon>
        <taxon>Coleoptera</taxon>
        <taxon>Polyphaga</taxon>
        <taxon>Cucujiformia</taxon>
        <taxon>Chrysomeloidea</taxon>
        <taxon>Chrysomelidae</taxon>
        <taxon>Galerucinae</taxon>
        <taxon>Alticini</taxon>
        <taxon>Phyllotreta</taxon>
    </lineage>
</organism>
<protein>
    <submittedName>
        <fullName evidence="2">Uncharacterized protein</fullName>
    </submittedName>
</protein>
<evidence type="ECO:0000256" key="1">
    <source>
        <dbReference type="SAM" id="Phobius"/>
    </source>
</evidence>